<keyword evidence="8" id="KW-1185">Reference proteome</keyword>
<evidence type="ECO:0000256" key="3">
    <source>
        <dbReference type="ARBA" id="ARBA00023125"/>
    </source>
</evidence>
<dbReference type="Proteomes" id="UP000504603">
    <property type="component" value="Unplaced"/>
</dbReference>
<comment type="subcellular location">
    <subcellularLocation>
        <location evidence="1">Nucleus</location>
    </subcellularLocation>
</comment>
<comment type="similarity">
    <text evidence="6">Belongs to the AP2/ERF transcription factor family. ERF subfamily.</text>
</comment>
<dbReference type="GO" id="GO:0003700">
    <property type="term" value="F:DNA-binding transcription factor activity"/>
    <property type="evidence" value="ECO:0007669"/>
    <property type="project" value="InterPro"/>
</dbReference>
<dbReference type="InterPro" id="IPR016177">
    <property type="entry name" value="DNA-bd_dom_sf"/>
</dbReference>
<reference evidence="9" key="1">
    <citation type="submission" date="2025-08" db="UniProtKB">
        <authorList>
            <consortium name="RefSeq"/>
        </authorList>
    </citation>
    <scope>IDENTIFICATION</scope>
    <source>
        <strain evidence="9">OHB3-1</strain>
    </source>
</reference>
<keyword evidence="5" id="KW-0539">Nucleus</keyword>
<dbReference type="RefSeq" id="XP_022153759.1">
    <property type="nucleotide sequence ID" value="XM_022298067.1"/>
</dbReference>
<organism evidence="8 9">
    <name type="scientific">Momordica charantia</name>
    <name type="common">Bitter gourd</name>
    <name type="synonym">Balsam pear</name>
    <dbReference type="NCBI Taxonomy" id="3673"/>
    <lineage>
        <taxon>Eukaryota</taxon>
        <taxon>Viridiplantae</taxon>
        <taxon>Streptophyta</taxon>
        <taxon>Embryophyta</taxon>
        <taxon>Tracheophyta</taxon>
        <taxon>Spermatophyta</taxon>
        <taxon>Magnoliopsida</taxon>
        <taxon>eudicotyledons</taxon>
        <taxon>Gunneridae</taxon>
        <taxon>Pentapetalae</taxon>
        <taxon>rosids</taxon>
        <taxon>fabids</taxon>
        <taxon>Cucurbitales</taxon>
        <taxon>Cucurbitaceae</taxon>
        <taxon>Momordiceae</taxon>
        <taxon>Momordica</taxon>
    </lineage>
</organism>
<evidence type="ECO:0000313" key="8">
    <source>
        <dbReference type="Proteomes" id="UP000504603"/>
    </source>
</evidence>
<accession>A0A6J1DK11</accession>
<keyword evidence="3" id="KW-0238">DNA-binding</keyword>
<evidence type="ECO:0000256" key="5">
    <source>
        <dbReference type="ARBA" id="ARBA00023242"/>
    </source>
</evidence>
<evidence type="ECO:0000259" key="7">
    <source>
        <dbReference type="PROSITE" id="PS51032"/>
    </source>
</evidence>
<dbReference type="GO" id="GO:0005634">
    <property type="term" value="C:nucleus"/>
    <property type="evidence" value="ECO:0007669"/>
    <property type="project" value="UniProtKB-SubCell"/>
</dbReference>
<dbReference type="PANTHER" id="PTHR31194:SF90">
    <property type="entry name" value="ETHYLENE-RESPONSIVE TRANSCRIPTION FACTOR RAP2-11"/>
    <property type="match status" value="1"/>
</dbReference>
<dbReference type="GO" id="GO:0003677">
    <property type="term" value="F:DNA binding"/>
    <property type="evidence" value="ECO:0007669"/>
    <property type="project" value="UniProtKB-KW"/>
</dbReference>
<evidence type="ECO:0000256" key="6">
    <source>
        <dbReference type="ARBA" id="ARBA00024343"/>
    </source>
</evidence>
<keyword evidence="4" id="KW-0804">Transcription</keyword>
<proteinExistence type="inferred from homology"/>
<dbReference type="KEGG" id="mcha:111021201"/>
<evidence type="ECO:0000256" key="1">
    <source>
        <dbReference type="ARBA" id="ARBA00004123"/>
    </source>
</evidence>
<dbReference type="PANTHER" id="PTHR31194">
    <property type="entry name" value="SHN SHINE , DNA BINDING / TRANSCRIPTION FACTOR"/>
    <property type="match status" value="1"/>
</dbReference>
<dbReference type="SMART" id="SM00380">
    <property type="entry name" value="AP2"/>
    <property type="match status" value="1"/>
</dbReference>
<name>A0A6J1DK11_MOMCH</name>
<dbReference type="PRINTS" id="PR00367">
    <property type="entry name" value="ETHRSPELEMNT"/>
</dbReference>
<dbReference type="OrthoDB" id="773121at2759"/>
<evidence type="ECO:0000313" key="9">
    <source>
        <dbReference type="RefSeq" id="XP_022153759.1"/>
    </source>
</evidence>
<dbReference type="PROSITE" id="PS51032">
    <property type="entry name" value="AP2_ERF"/>
    <property type="match status" value="1"/>
</dbReference>
<gene>
    <name evidence="9" type="primary">LOC111021201</name>
</gene>
<keyword evidence="2" id="KW-0805">Transcription regulation</keyword>
<dbReference type="InterPro" id="IPR050913">
    <property type="entry name" value="AP2/ERF_ERF"/>
</dbReference>
<evidence type="ECO:0000256" key="4">
    <source>
        <dbReference type="ARBA" id="ARBA00023163"/>
    </source>
</evidence>
<feature type="domain" description="AP2/ERF" evidence="7">
    <location>
        <begin position="28"/>
        <end position="85"/>
    </location>
</feature>
<sequence>MDDSVQEQLEAVSSRKLGKFKDRTCKSKFVGVRQRPSGKWVAEIKDTTHDIRMWLGTFKTAEEAARAYDEAACLLRGANTRTNFTSHLNSKSILSLKIRNLLNQKISLKRSCSETNTIQSATKLGSSCGITSDITSNSSKFDGAYTGFSTPTNQEMQMFDNADRADWSTCIGELELGLCQSSHSWWHFPFGLNLDEPPLLTHQGLELPRQVAEMSCESVQLELTSMPLCALNGVSEYLGNVYDAADTVGQLFCPS</sequence>
<dbReference type="GO" id="GO:0009877">
    <property type="term" value="P:nodulation"/>
    <property type="evidence" value="ECO:0007669"/>
    <property type="project" value="UniProtKB-ARBA"/>
</dbReference>
<dbReference type="AlphaFoldDB" id="A0A6J1DK11"/>
<dbReference type="Gene3D" id="3.30.730.10">
    <property type="entry name" value="AP2/ERF domain"/>
    <property type="match status" value="1"/>
</dbReference>
<protein>
    <submittedName>
        <fullName evidence="9">Ethylene-responsive transcription factor RAP2-11</fullName>
    </submittedName>
</protein>
<dbReference type="FunFam" id="3.30.730.10:FF:000005">
    <property type="entry name" value="ethylene-responsive transcription factor RAP2-11"/>
    <property type="match status" value="1"/>
</dbReference>
<dbReference type="InterPro" id="IPR001471">
    <property type="entry name" value="AP2/ERF_dom"/>
</dbReference>
<evidence type="ECO:0000256" key="2">
    <source>
        <dbReference type="ARBA" id="ARBA00023015"/>
    </source>
</evidence>
<dbReference type="CDD" id="cd00018">
    <property type="entry name" value="AP2"/>
    <property type="match status" value="1"/>
</dbReference>
<dbReference type="Pfam" id="PF00847">
    <property type="entry name" value="AP2"/>
    <property type="match status" value="1"/>
</dbReference>
<dbReference type="InterPro" id="IPR036955">
    <property type="entry name" value="AP2/ERF_dom_sf"/>
</dbReference>
<dbReference type="GeneID" id="111021201"/>
<dbReference type="SUPFAM" id="SSF54171">
    <property type="entry name" value="DNA-binding domain"/>
    <property type="match status" value="1"/>
</dbReference>